<dbReference type="SUPFAM" id="SSF88713">
    <property type="entry name" value="Glycoside hydrolase/deacetylase"/>
    <property type="match status" value="1"/>
</dbReference>
<dbReference type="PROSITE" id="PS51677">
    <property type="entry name" value="NODB"/>
    <property type="match status" value="1"/>
</dbReference>
<dbReference type="PANTHER" id="PTHR10587">
    <property type="entry name" value="GLYCOSYL TRANSFERASE-RELATED"/>
    <property type="match status" value="1"/>
</dbReference>
<evidence type="ECO:0000256" key="2">
    <source>
        <dbReference type="ARBA" id="ARBA00022801"/>
    </source>
</evidence>
<evidence type="ECO:0000256" key="1">
    <source>
        <dbReference type="ARBA" id="ARBA00022723"/>
    </source>
</evidence>
<reference evidence="6 7" key="1">
    <citation type="submission" date="2024-09" db="EMBL/GenBank/DDBJ databases">
        <authorList>
            <person name="Sun Q."/>
            <person name="Mori K."/>
        </authorList>
    </citation>
    <scope>NUCLEOTIDE SEQUENCE [LARGE SCALE GENOMIC DNA]</scope>
    <source>
        <strain evidence="6 7">TISTR 2452</strain>
    </source>
</reference>
<dbReference type="Gene3D" id="3.20.20.370">
    <property type="entry name" value="Glycoside hydrolase/deacetylase"/>
    <property type="match status" value="1"/>
</dbReference>
<name>A0ABV5KJ70_9BACL</name>
<feature type="domain" description="NodB homology" evidence="5">
    <location>
        <begin position="115"/>
        <end position="295"/>
    </location>
</feature>
<feature type="signal peptide" evidence="4">
    <location>
        <begin position="1"/>
        <end position="24"/>
    </location>
</feature>
<evidence type="ECO:0000256" key="4">
    <source>
        <dbReference type="SAM" id="SignalP"/>
    </source>
</evidence>
<organism evidence="6 7">
    <name type="scientific">Paenibacillus aurantiacus</name>
    <dbReference type="NCBI Taxonomy" id="1936118"/>
    <lineage>
        <taxon>Bacteria</taxon>
        <taxon>Bacillati</taxon>
        <taxon>Bacillota</taxon>
        <taxon>Bacilli</taxon>
        <taxon>Bacillales</taxon>
        <taxon>Paenibacillaceae</taxon>
        <taxon>Paenibacillus</taxon>
    </lineage>
</organism>
<sequence>MQVPTYAVRITTTLALLACLSACGNPASQPNSQAHAESAANVKITEPQEAPFTSGAMNSESPAKEDASIKETTTPKPTNTPKPDAAKQKEQTKPLYTMNAAYRFEPIAGTGAAKKAVLLTFDDGPKDKTTLTAMLDTLDKHQAKAIFFVNGYRVKAKPELLKLIASRGQTIGNHSWDHIDLKKEDESTVRKQIGDVQSIVKETIGQTPRFFRPPFGSGGDVVKQIARDSGMLFMTWSNGSLDWDASSKDKPEKVISNVMEQLHPGANILMHELPWTKNALDSLLTKLEEKGYGFIDPATIDSVPKPKATRAK</sequence>
<keyword evidence="7" id="KW-1185">Reference proteome</keyword>
<gene>
    <name evidence="6" type="ORF">ACFFSY_04925</name>
</gene>
<evidence type="ECO:0000256" key="3">
    <source>
        <dbReference type="SAM" id="MobiDB-lite"/>
    </source>
</evidence>
<accession>A0ABV5KJ70</accession>
<dbReference type="EMBL" id="JBHMDO010000010">
    <property type="protein sequence ID" value="MFB9325262.1"/>
    <property type="molecule type" value="Genomic_DNA"/>
</dbReference>
<keyword evidence="4" id="KW-0732">Signal</keyword>
<keyword evidence="2 6" id="KW-0378">Hydrolase</keyword>
<comment type="caution">
    <text evidence="6">The sequence shown here is derived from an EMBL/GenBank/DDBJ whole genome shotgun (WGS) entry which is preliminary data.</text>
</comment>
<feature type="chain" id="PRO_5047027003" evidence="4">
    <location>
        <begin position="25"/>
        <end position="312"/>
    </location>
</feature>
<dbReference type="CDD" id="cd10917">
    <property type="entry name" value="CE4_NodB_like_6s_7s"/>
    <property type="match status" value="1"/>
</dbReference>
<feature type="compositionally biased region" description="Low complexity" evidence="3">
    <location>
        <begin position="72"/>
        <end position="83"/>
    </location>
</feature>
<dbReference type="Proteomes" id="UP001589747">
    <property type="component" value="Unassembled WGS sequence"/>
</dbReference>
<keyword evidence="1" id="KW-0479">Metal-binding</keyword>
<dbReference type="GO" id="GO:0016787">
    <property type="term" value="F:hydrolase activity"/>
    <property type="evidence" value="ECO:0007669"/>
    <property type="project" value="UniProtKB-KW"/>
</dbReference>
<evidence type="ECO:0000313" key="6">
    <source>
        <dbReference type="EMBL" id="MFB9325262.1"/>
    </source>
</evidence>
<protein>
    <submittedName>
        <fullName evidence="6">Polysaccharide deacetylase family protein</fullName>
        <ecNumber evidence="6">3.-.-.-</ecNumber>
    </submittedName>
</protein>
<dbReference type="InterPro" id="IPR002509">
    <property type="entry name" value="NODB_dom"/>
</dbReference>
<dbReference type="PANTHER" id="PTHR10587:SF133">
    <property type="entry name" value="CHITIN DEACETYLASE 1-RELATED"/>
    <property type="match status" value="1"/>
</dbReference>
<dbReference type="InterPro" id="IPR050248">
    <property type="entry name" value="Polysacc_deacetylase_ArnD"/>
</dbReference>
<evidence type="ECO:0000313" key="7">
    <source>
        <dbReference type="Proteomes" id="UP001589747"/>
    </source>
</evidence>
<dbReference type="EC" id="3.-.-.-" evidence="6"/>
<dbReference type="RefSeq" id="WP_377490753.1">
    <property type="nucleotide sequence ID" value="NZ_JBHMDO010000010.1"/>
</dbReference>
<evidence type="ECO:0000259" key="5">
    <source>
        <dbReference type="PROSITE" id="PS51677"/>
    </source>
</evidence>
<dbReference type="InterPro" id="IPR011330">
    <property type="entry name" value="Glyco_hydro/deAcase_b/a-brl"/>
</dbReference>
<feature type="region of interest" description="Disordered" evidence="3">
    <location>
        <begin position="51"/>
        <end position="93"/>
    </location>
</feature>
<dbReference type="Pfam" id="PF01522">
    <property type="entry name" value="Polysacc_deac_1"/>
    <property type="match status" value="1"/>
</dbReference>
<proteinExistence type="predicted"/>